<feature type="chain" id="PRO_5046467360" evidence="2">
    <location>
        <begin position="23"/>
        <end position="597"/>
    </location>
</feature>
<evidence type="ECO:0000313" key="4">
    <source>
        <dbReference type="Proteomes" id="UP001205603"/>
    </source>
</evidence>
<evidence type="ECO:0000256" key="1">
    <source>
        <dbReference type="SAM" id="Phobius"/>
    </source>
</evidence>
<feature type="transmembrane region" description="Helical" evidence="1">
    <location>
        <begin position="445"/>
        <end position="468"/>
    </location>
</feature>
<dbReference type="Proteomes" id="UP001205603">
    <property type="component" value="Unassembled WGS sequence"/>
</dbReference>
<organism evidence="3 4">
    <name type="scientific">Coprobacter tertius</name>
    <dbReference type="NCBI Taxonomy" id="2944915"/>
    <lineage>
        <taxon>Bacteria</taxon>
        <taxon>Pseudomonadati</taxon>
        <taxon>Bacteroidota</taxon>
        <taxon>Bacteroidia</taxon>
        <taxon>Bacteroidales</taxon>
        <taxon>Barnesiellaceae</taxon>
        <taxon>Coprobacter</taxon>
    </lineage>
</organism>
<dbReference type="PANTHER" id="PTHR40940:SF2">
    <property type="entry name" value="BATD"/>
    <property type="match status" value="1"/>
</dbReference>
<evidence type="ECO:0000256" key="2">
    <source>
        <dbReference type="SAM" id="SignalP"/>
    </source>
</evidence>
<reference evidence="3 4" key="1">
    <citation type="submission" date="2022-07" db="EMBL/GenBank/DDBJ databases">
        <title>Fecal culturing of patients with breast cancer.</title>
        <authorList>
            <person name="Teng N.M.Y."/>
            <person name="Kiu R."/>
            <person name="Evans R."/>
            <person name="Baker D.J."/>
            <person name="Zenner C."/>
            <person name="Robinson S.D."/>
            <person name="Hall L.J."/>
        </authorList>
    </citation>
    <scope>NUCLEOTIDE SEQUENCE [LARGE SCALE GENOMIC DNA]</scope>
    <source>
        <strain evidence="3 4">LH1063</strain>
    </source>
</reference>
<feature type="signal peptide" evidence="2">
    <location>
        <begin position="1"/>
        <end position="22"/>
    </location>
</feature>
<dbReference type="PANTHER" id="PTHR40940">
    <property type="entry name" value="PROTEIN BATD-RELATED"/>
    <property type="match status" value="1"/>
</dbReference>
<protein>
    <submittedName>
        <fullName evidence="3">BatD family protein</fullName>
    </submittedName>
</protein>
<dbReference type="Pfam" id="PF13584">
    <property type="entry name" value="BatD"/>
    <property type="match status" value="2"/>
</dbReference>
<evidence type="ECO:0000313" key="3">
    <source>
        <dbReference type="EMBL" id="MCP9611877.1"/>
    </source>
</evidence>
<sequence length="597" mass="66345">MMVKKLFFIFSILLFFVSGVWADETKFEASIPKQVIKGQSFQVTYTVINGSGQDLRVPDFQGCKLLYGPGVTQGSQIVSVNGRTTSQTEESYTYTLRAIQEGTFRIGAATIKINGKQYSTSPVSLQILPPDKQAGNTGNNPDVAATSSSDPEVFARLILSNTHVYEQQAIVASIKLYSRTQISGSGNYQDPTFEGFAVQEIDLKNISVDLENYQGKNYQVAVVRKYLLFPQHAGNLKITSGKYDLIIPVPRKVQGIFGPTVIYSDVTKTVSTQAATINVMPLPAGKPATYMGAVGEFSLTSTINREKLKTNDAVTIKLVLKGKGNVKFTKTPEVKFPEDFEVYDPKIDVQISGLEGTKTIEYTAIARHAGDFTIAPVEFSYFDPESKSYKTTSTPVYHLKVEKGTGGGNAAISDYTDKEALKLLNQDIHFIKLGKQNLKKDQSAFYGGIGYWLWYIVPALLFIIFIIVNRKQARENANIALMKTKKANKVASRRLKQAGKYLKEHNTGMFYEEVLKAVWGYLSDKLSLPLSELTRENVASELNKYGAGDELTDRFMNILDTCEFARYAPSQSDEAMDKLYEETIDAIGKMENTVKKR</sequence>
<dbReference type="RefSeq" id="WP_255026983.1">
    <property type="nucleotide sequence ID" value="NZ_JANDHW010000006.1"/>
</dbReference>
<accession>A0ABT1MGX0</accession>
<keyword evidence="1" id="KW-0472">Membrane</keyword>
<comment type="caution">
    <text evidence="3">The sequence shown here is derived from an EMBL/GenBank/DDBJ whole genome shotgun (WGS) entry which is preliminary data.</text>
</comment>
<keyword evidence="4" id="KW-1185">Reference proteome</keyword>
<keyword evidence="1" id="KW-1133">Transmembrane helix</keyword>
<gene>
    <name evidence="3" type="ORF">NMU02_07205</name>
</gene>
<dbReference type="InterPro" id="IPR025738">
    <property type="entry name" value="BatD"/>
</dbReference>
<name>A0ABT1MGX0_9BACT</name>
<dbReference type="EMBL" id="JANDHW010000006">
    <property type="protein sequence ID" value="MCP9611877.1"/>
    <property type="molecule type" value="Genomic_DNA"/>
</dbReference>
<keyword evidence="1" id="KW-0812">Transmembrane</keyword>
<keyword evidence="2" id="KW-0732">Signal</keyword>
<proteinExistence type="predicted"/>